<dbReference type="InterPro" id="IPR050904">
    <property type="entry name" value="Adhesion/Biosynth-related"/>
</dbReference>
<protein>
    <submittedName>
        <fullName evidence="2">Uncaracterized surface protein containing fasciclin (FAS1) repeats</fullName>
    </submittedName>
</protein>
<dbReference type="AlphaFoldDB" id="A0A1H3J885"/>
<sequence length="167" mass="17037">MDFNINRRRMLQLTGAGVGLTALGGCVSATTSTPDIVDTAVAAGSFTTLVAAVQAAGLVETLKGPGPFTVFAPTDDAFAALPDGTVESLLLPENKDKLISILTYHVAPNNYPASSLVGTNGRIPTVNGKPLHIDGRDGVSVEGVPVETADVFASNGTIHVIGSVLLP</sequence>
<dbReference type="FunFam" id="2.30.180.10:FF:000014">
    <property type="entry name" value="Stabilin 1"/>
    <property type="match status" value="1"/>
</dbReference>
<dbReference type="InterPro" id="IPR036378">
    <property type="entry name" value="FAS1_dom_sf"/>
</dbReference>
<gene>
    <name evidence="2" type="ORF">SAMN05444004_101240</name>
</gene>
<dbReference type="EMBL" id="FNPX01000001">
    <property type="protein sequence ID" value="SDY36210.1"/>
    <property type="molecule type" value="Genomic_DNA"/>
</dbReference>
<dbReference type="PROSITE" id="PS51257">
    <property type="entry name" value="PROKAR_LIPOPROTEIN"/>
    <property type="match status" value="1"/>
</dbReference>
<evidence type="ECO:0000313" key="2">
    <source>
        <dbReference type="EMBL" id="SDY36210.1"/>
    </source>
</evidence>
<dbReference type="InterPro" id="IPR006311">
    <property type="entry name" value="TAT_signal"/>
</dbReference>
<organism evidence="2 3">
    <name type="scientific">Jannaschia faecimaris</name>
    <dbReference type="NCBI Taxonomy" id="1244108"/>
    <lineage>
        <taxon>Bacteria</taxon>
        <taxon>Pseudomonadati</taxon>
        <taxon>Pseudomonadota</taxon>
        <taxon>Alphaproteobacteria</taxon>
        <taxon>Rhodobacterales</taxon>
        <taxon>Roseobacteraceae</taxon>
        <taxon>Jannaschia</taxon>
    </lineage>
</organism>
<dbReference type="RefSeq" id="WP_092641035.1">
    <property type="nucleotide sequence ID" value="NZ_FNPX01000001.1"/>
</dbReference>
<dbReference type="SUPFAM" id="SSF82153">
    <property type="entry name" value="FAS1 domain"/>
    <property type="match status" value="1"/>
</dbReference>
<dbReference type="OrthoDB" id="9800666at2"/>
<feature type="domain" description="FAS1" evidence="1">
    <location>
        <begin position="33"/>
        <end position="165"/>
    </location>
</feature>
<evidence type="ECO:0000313" key="3">
    <source>
        <dbReference type="Proteomes" id="UP000198914"/>
    </source>
</evidence>
<dbReference type="Pfam" id="PF02469">
    <property type="entry name" value="Fasciclin"/>
    <property type="match status" value="1"/>
</dbReference>
<dbReference type="GO" id="GO:0005615">
    <property type="term" value="C:extracellular space"/>
    <property type="evidence" value="ECO:0007669"/>
    <property type="project" value="TreeGrafter"/>
</dbReference>
<accession>A0A1H3J885</accession>
<keyword evidence="3" id="KW-1185">Reference proteome</keyword>
<reference evidence="3" key="1">
    <citation type="submission" date="2016-10" db="EMBL/GenBank/DDBJ databases">
        <authorList>
            <person name="Varghese N."/>
            <person name="Submissions S."/>
        </authorList>
    </citation>
    <scope>NUCLEOTIDE SEQUENCE [LARGE SCALE GENOMIC DNA]</scope>
    <source>
        <strain evidence="3">DSM 100420</strain>
    </source>
</reference>
<dbReference type="PROSITE" id="PS51318">
    <property type="entry name" value="TAT"/>
    <property type="match status" value="1"/>
</dbReference>
<dbReference type="InterPro" id="IPR000782">
    <property type="entry name" value="FAS1_domain"/>
</dbReference>
<dbReference type="STRING" id="1244108.SAMN05444004_101240"/>
<dbReference type="PANTHER" id="PTHR10900:SF77">
    <property type="entry name" value="FI19380P1"/>
    <property type="match status" value="1"/>
</dbReference>
<dbReference type="PANTHER" id="PTHR10900">
    <property type="entry name" value="PERIOSTIN-RELATED"/>
    <property type="match status" value="1"/>
</dbReference>
<proteinExistence type="predicted"/>
<dbReference type="Proteomes" id="UP000198914">
    <property type="component" value="Unassembled WGS sequence"/>
</dbReference>
<name>A0A1H3J885_9RHOB</name>
<dbReference type="Gene3D" id="2.30.180.10">
    <property type="entry name" value="FAS1 domain"/>
    <property type="match status" value="1"/>
</dbReference>
<evidence type="ECO:0000259" key="1">
    <source>
        <dbReference type="PROSITE" id="PS50213"/>
    </source>
</evidence>
<dbReference type="PROSITE" id="PS50213">
    <property type="entry name" value="FAS1"/>
    <property type="match status" value="1"/>
</dbReference>
<dbReference type="SMART" id="SM00554">
    <property type="entry name" value="FAS1"/>
    <property type="match status" value="1"/>
</dbReference>